<reference evidence="1" key="1">
    <citation type="journal article" date="2016" name="Gigascience">
        <title>De novo construction of an expanded transcriptome assembly for the western tarnished plant bug, Lygus hesperus.</title>
        <authorList>
            <person name="Tassone E.E."/>
            <person name="Geib S.M."/>
            <person name="Hall B."/>
            <person name="Fabrick J.A."/>
            <person name="Brent C.S."/>
            <person name="Hull J.J."/>
        </authorList>
    </citation>
    <scope>NUCLEOTIDE SEQUENCE</scope>
</reference>
<name>A0A146LBG1_LYGHE</name>
<evidence type="ECO:0000313" key="1">
    <source>
        <dbReference type="EMBL" id="JAQ05638.1"/>
    </source>
</evidence>
<gene>
    <name evidence="1" type="ORF">g.22738</name>
</gene>
<organism evidence="1">
    <name type="scientific">Lygus hesperus</name>
    <name type="common">Western plant bug</name>
    <dbReference type="NCBI Taxonomy" id="30085"/>
    <lineage>
        <taxon>Eukaryota</taxon>
        <taxon>Metazoa</taxon>
        <taxon>Ecdysozoa</taxon>
        <taxon>Arthropoda</taxon>
        <taxon>Hexapoda</taxon>
        <taxon>Insecta</taxon>
        <taxon>Pterygota</taxon>
        <taxon>Neoptera</taxon>
        <taxon>Paraneoptera</taxon>
        <taxon>Hemiptera</taxon>
        <taxon>Heteroptera</taxon>
        <taxon>Panheteroptera</taxon>
        <taxon>Cimicomorpha</taxon>
        <taxon>Miridae</taxon>
        <taxon>Mirini</taxon>
        <taxon>Lygus</taxon>
    </lineage>
</organism>
<protein>
    <submittedName>
        <fullName evidence="1">Uncharacterized protein</fullName>
    </submittedName>
</protein>
<dbReference type="AlphaFoldDB" id="A0A146LBG1"/>
<feature type="non-terminal residue" evidence="1">
    <location>
        <position position="111"/>
    </location>
</feature>
<proteinExistence type="predicted"/>
<sequence>MGVCHNLKLYIDTVGVSAHTSPDSTYASTNSNRLAGDPLEVEIFQASKCQLTTSCTAHSWRPDVCTTCIQQLVGIVTVPTEGTVNAEAFQFGIVKVYEFNSVLMRMSTLVC</sequence>
<dbReference type="EMBL" id="GDHC01012991">
    <property type="protein sequence ID" value="JAQ05638.1"/>
    <property type="molecule type" value="Transcribed_RNA"/>
</dbReference>
<accession>A0A146LBG1</accession>